<dbReference type="FunFam" id="1.20.5.1000:FF:000001">
    <property type="entry name" value="C-Jun-amino-terminal kinase-interacting protein 3 isoform X2"/>
    <property type="match status" value="1"/>
</dbReference>
<dbReference type="InterPro" id="IPR036322">
    <property type="entry name" value="WD40_repeat_dom_sf"/>
</dbReference>
<evidence type="ECO:0000313" key="10">
    <source>
        <dbReference type="Proteomes" id="UP000314980"/>
    </source>
</evidence>
<comment type="subcellular location">
    <subcellularLocation>
        <location evidence="1">Cytoplasm</location>
    </subcellularLocation>
</comment>
<dbReference type="InterPro" id="IPR034743">
    <property type="entry name" value="RH1"/>
</dbReference>
<dbReference type="InterPro" id="IPR034744">
    <property type="entry name" value="RH2"/>
</dbReference>
<name>A0A4W6E299_LATCA</name>
<evidence type="ECO:0000256" key="6">
    <source>
        <dbReference type="SAM" id="MobiDB-lite"/>
    </source>
</evidence>
<dbReference type="PROSITE" id="PS51776">
    <property type="entry name" value="RH1"/>
    <property type="match status" value="1"/>
</dbReference>
<feature type="coiled-coil region" evidence="5">
    <location>
        <begin position="671"/>
        <end position="705"/>
    </location>
</feature>
<dbReference type="Ensembl" id="ENSLCAT00010031793.1">
    <property type="protein sequence ID" value="ENSLCAP00010031098.1"/>
    <property type="gene ID" value="ENSLCAG00010014388.1"/>
</dbReference>
<dbReference type="GO" id="GO:0005078">
    <property type="term" value="F:MAP-kinase scaffold activity"/>
    <property type="evidence" value="ECO:0007669"/>
    <property type="project" value="InterPro"/>
</dbReference>
<evidence type="ECO:0000313" key="9">
    <source>
        <dbReference type="Ensembl" id="ENSLCAP00010031098.1"/>
    </source>
</evidence>
<dbReference type="Pfam" id="PF19056">
    <property type="entry name" value="WD40_2"/>
    <property type="match status" value="1"/>
</dbReference>
<sequence>MELEDGVVYQDDPGTSAMMSERVSGLANSIYREFERLIGKYDEDVVKELMPLVVAVLENLDSVFAENQEHEQLITQYEREKALRKHAEEKFIEFEDTHEQEKKDLQNHVDRMESHSRQLELKIKNYADQIGRLEERELELKKEYNSLHQRHTEMIHNYMEHVERIKMQQISETSESSTAGRVRRERPLSLGIFPSSGGASLLIPDPQTRAETPGTEGWRFTDPAQPRSNTSLKLDYVDPPKEREGKSAQDSSWGNSLADDCKDELSDFTGSKSATPMSTTASDMERDDGNSKSTEVQAAPGTRSISVGLPENEDSSDVQDIIESTPELDMDLIGYKPCSTPTKGIENMAFDRNTDSLFEELSSAGTGLIGDVDEGADLLGMGREVENLIQENSQLLETKNALNVVNKDLILKVDELTCEKEMLQGELEAVLQAKTKLEDKNKELEEELKKVRLEVEEVRQKTKDEEDSDVPTAQRKRFTRVEMARVLMERNQYKERLMELQEAVRWTEMIRASRENPTLTEKKKSSIWQFFSRLFSSSSAPAMKKVESQSNVKYNAPGSLVKRSSTFSQFPTEKSKTFDFLNEEKDQCSSPSRKEQKRAQYRQVKAHMQKEDGRVTAHGWSLPSKYKVANGGQVENKMNLPVPVYLRPLDQKDASMKLWCAAGVNLSGGRIAELTKQTKGSQSSLDQLEQENKEKELIHQDEMSSRVWVCTSTHSSTKVMVLDASQPSDLLDSFYACNTHVVCIASVPGVLETDFTAGEEVPQDLEASQGDGVSLAGSVASVGSTGSDGAMAAEGTTAIPQTASSGVTDQPAEHSAISGSVELSRETSPAEDGVPPAEEATEATEANAGVGEDGEEDQGTDQNQPGIYTEHVFTDPLGALGRMGEVLRMSSALPTMWLGAQNGCLYVHSSVARWRKCLHAIKLKDSILSIVHVKGRVLVALADGTLAIFHRMDGQWDLTNYHLLDLGRPHHSIRCMTVVHDKVWCGYRNKIYVIQPKAMRIEKSFDAHPRKESQVRQLAWVGDGIWVSIRLDSTLRLFHAHTYQHLQDVDIEPYVSKMLGTGKLGFSFVRITALVVSCSRLWVGTGNGVIISIPTLFDVCLGCSNKTTGIVPNRPGSAVRVYGDDSSDCAMPGSFVPYCSMAHAQLCFHGHRDAVKFFVTVPGSDDPASESSDTATSEPKTYLVMSGGEGYIDFRMGECTTCLLQNI</sequence>
<protein>
    <submittedName>
        <fullName evidence="9">Sperm associated antigen 9a</fullName>
    </submittedName>
</protein>
<evidence type="ECO:0000256" key="3">
    <source>
        <dbReference type="ARBA" id="ARBA00022490"/>
    </source>
</evidence>
<comment type="similarity">
    <text evidence="2">Belongs to the JIP scaffold family.</text>
</comment>
<dbReference type="FunFam" id="2.130.10.10:FF:000700">
    <property type="entry name" value="Sperm-associated antigen 9a"/>
    <property type="match status" value="1"/>
</dbReference>
<dbReference type="GO" id="GO:0030159">
    <property type="term" value="F:signaling receptor complex adaptor activity"/>
    <property type="evidence" value="ECO:0007669"/>
    <property type="project" value="TreeGrafter"/>
</dbReference>
<feature type="compositionally biased region" description="Polar residues" evidence="6">
    <location>
        <begin position="268"/>
        <end position="282"/>
    </location>
</feature>
<dbReference type="Gene3D" id="1.20.58.1770">
    <property type="match status" value="1"/>
</dbReference>
<dbReference type="AlphaFoldDB" id="A0A4W6E299"/>
<dbReference type="GeneTree" id="ENSGT00940000153496"/>
<feature type="compositionally biased region" description="Polar residues" evidence="6">
    <location>
        <begin position="170"/>
        <end position="179"/>
    </location>
</feature>
<proteinExistence type="inferred from homology"/>
<dbReference type="Gene3D" id="1.20.5.1000">
    <property type="entry name" value="arf6 gtpase in complex with a specific effector, jip4"/>
    <property type="match status" value="1"/>
</dbReference>
<reference evidence="9" key="2">
    <citation type="submission" date="2025-08" db="UniProtKB">
        <authorList>
            <consortium name="Ensembl"/>
        </authorList>
    </citation>
    <scope>IDENTIFICATION</scope>
</reference>
<dbReference type="Proteomes" id="UP000314980">
    <property type="component" value="Unassembled WGS sequence"/>
</dbReference>
<reference evidence="9" key="3">
    <citation type="submission" date="2025-09" db="UniProtKB">
        <authorList>
            <consortium name="Ensembl"/>
        </authorList>
    </citation>
    <scope>IDENTIFICATION</scope>
</reference>
<dbReference type="Gene3D" id="2.130.10.10">
    <property type="entry name" value="YVTN repeat-like/Quinoprotein amine dehydrogenase"/>
    <property type="match status" value="1"/>
</dbReference>
<feature type="coiled-coil region" evidence="5">
    <location>
        <begin position="406"/>
        <end position="503"/>
    </location>
</feature>
<keyword evidence="3" id="KW-0963">Cytoplasm</keyword>
<dbReference type="InterPro" id="IPR032486">
    <property type="entry name" value="JIP_LZII"/>
</dbReference>
<evidence type="ECO:0000256" key="4">
    <source>
        <dbReference type="ARBA" id="ARBA00023054"/>
    </source>
</evidence>
<keyword evidence="10" id="KW-1185">Reference proteome</keyword>
<evidence type="ECO:0000259" key="8">
    <source>
        <dbReference type="PROSITE" id="PS51777"/>
    </source>
</evidence>
<organism evidence="9 10">
    <name type="scientific">Lates calcarifer</name>
    <name type="common">Barramundi</name>
    <name type="synonym">Holocentrus calcarifer</name>
    <dbReference type="NCBI Taxonomy" id="8187"/>
    <lineage>
        <taxon>Eukaryota</taxon>
        <taxon>Metazoa</taxon>
        <taxon>Chordata</taxon>
        <taxon>Craniata</taxon>
        <taxon>Vertebrata</taxon>
        <taxon>Euteleostomi</taxon>
        <taxon>Actinopterygii</taxon>
        <taxon>Neopterygii</taxon>
        <taxon>Teleostei</taxon>
        <taxon>Neoteleostei</taxon>
        <taxon>Acanthomorphata</taxon>
        <taxon>Carangaria</taxon>
        <taxon>Carangaria incertae sedis</taxon>
        <taxon>Centropomidae</taxon>
        <taxon>Lates</taxon>
    </lineage>
</organism>
<evidence type="ECO:0000259" key="7">
    <source>
        <dbReference type="PROSITE" id="PS51776"/>
    </source>
</evidence>
<dbReference type="InterPro" id="IPR039911">
    <property type="entry name" value="JIP3/JIP4"/>
</dbReference>
<dbReference type="PANTHER" id="PTHR13886:SF2">
    <property type="entry name" value="C-JUN-AMINO-TERMINAL KINASE-INTERACTING PROTEIN 4"/>
    <property type="match status" value="1"/>
</dbReference>
<dbReference type="SUPFAM" id="SSF50978">
    <property type="entry name" value="WD40 repeat-like"/>
    <property type="match status" value="1"/>
</dbReference>
<feature type="region of interest" description="Disordered" evidence="6">
    <location>
        <begin position="801"/>
        <end position="868"/>
    </location>
</feature>
<dbReference type="PROSITE" id="PS51777">
    <property type="entry name" value="RH2"/>
    <property type="match status" value="1"/>
</dbReference>
<reference evidence="10" key="1">
    <citation type="submission" date="2015-09" db="EMBL/GenBank/DDBJ databases">
        <authorList>
            <person name="Sai Rama Sridatta P."/>
        </authorList>
    </citation>
    <scope>NUCLEOTIDE SEQUENCE [LARGE SCALE GENOMIC DNA]</scope>
</reference>
<keyword evidence="4 5" id="KW-0175">Coiled coil</keyword>
<evidence type="ECO:0000256" key="2">
    <source>
        <dbReference type="ARBA" id="ARBA00009866"/>
    </source>
</evidence>
<accession>A0A4W6E299</accession>
<feature type="domain" description="RH2" evidence="8">
    <location>
        <begin position="475"/>
        <end position="546"/>
    </location>
</feature>
<dbReference type="GO" id="GO:0008432">
    <property type="term" value="F:JUN kinase binding"/>
    <property type="evidence" value="ECO:0007669"/>
    <property type="project" value="TreeGrafter"/>
</dbReference>
<dbReference type="PANTHER" id="PTHR13886">
    <property type="entry name" value="JNK/SAPK-ASSOCIATED PROTEIN"/>
    <property type="match status" value="1"/>
</dbReference>
<feature type="compositionally biased region" description="Low complexity" evidence="6">
    <location>
        <begin position="834"/>
        <end position="850"/>
    </location>
</feature>
<dbReference type="Pfam" id="PF16471">
    <property type="entry name" value="JIP_LZII"/>
    <property type="match status" value="1"/>
</dbReference>
<feature type="compositionally biased region" description="Basic and acidic residues" evidence="6">
    <location>
        <begin position="235"/>
        <end position="247"/>
    </location>
</feature>
<evidence type="ECO:0000256" key="1">
    <source>
        <dbReference type="ARBA" id="ARBA00004496"/>
    </source>
</evidence>
<dbReference type="GO" id="GO:0005737">
    <property type="term" value="C:cytoplasm"/>
    <property type="evidence" value="ECO:0007669"/>
    <property type="project" value="UniProtKB-SubCell"/>
</dbReference>
<feature type="coiled-coil region" evidence="5">
    <location>
        <begin position="60"/>
        <end position="150"/>
    </location>
</feature>
<dbReference type="Pfam" id="PF09744">
    <property type="entry name" value="RH1"/>
    <property type="match status" value="1"/>
</dbReference>
<feature type="region of interest" description="Disordered" evidence="6">
    <location>
        <begin position="170"/>
        <end position="317"/>
    </location>
</feature>
<feature type="domain" description="RH1" evidence="7">
    <location>
        <begin position="6"/>
        <end position="97"/>
    </location>
</feature>
<dbReference type="GO" id="GO:0019894">
    <property type="term" value="F:kinesin binding"/>
    <property type="evidence" value="ECO:0007669"/>
    <property type="project" value="TreeGrafter"/>
</dbReference>
<evidence type="ECO:0000256" key="5">
    <source>
        <dbReference type="SAM" id="Coils"/>
    </source>
</evidence>
<dbReference type="InterPro" id="IPR015943">
    <property type="entry name" value="WD40/YVTN_repeat-like_dom_sf"/>
</dbReference>
<dbReference type="GO" id="GO:0016192">
    <property type="term" value="P:vesicle-mediated transport"/>
    <property type="evidence" value="ECO:0007669"/>
    <property type="project" value="TreeGrafter"/>
</dbReference>